<protein>
    <recommendedName>
        <fullName evidence="7">Phosphatidylglycerol--prolipoprotein diacylglyceryl transferase</fullName>
        <ecNumber evidence="7">2.5.1.145</ecNumber>
    </recommendedName>
</protein>
<dbReference type="PANTHER" id="PTHR30589:SF0">
    <property type="entry name" value="PHOSPHATIDYLGLYCEROL--PROLIPOPROTEIN DIACYLGLYCERYL TRANSFERASE"/>
    <property type="match status" value="1"/>
</dbReference>
<feature type="transmembrane region" description="Helical" evidence="7">
    <location>
        <begin position="89"/>
        <end position="106"/>
    </location>
</feature>
<comment type="subcellular location">
    <subcellularLocation>
        <location evidence="7">Cell membrane</location>
        <topology evidence="7">Multi-pass membrane protein</topology>
    </subcellularLocation>
</comment>
<accession>A0A9D5JT70</accession>
<dbReference type="Proteomes" id="UP000649604">
    <property type="component" value="Unassembled WGS sequence"/>
</dbReference>
<feature type="transmembrane region" description="Helical" evidence="7">
    <location>
        <begin position="230"/>
        <end position="252"/>
    </location>
</feature>
<dbReference type="NCBIfam" id="TIGR00544">
    <property type="entry name" value="lgt"/>
    <property type="match status" value="1"/>
</dbReference>
<feature type="binding site" evidence="7">
    <location>
        <position position="132"/>
    </location>
    <ligand>
        <name>a 1,2-diacyl-sn-glycero-3-phospho-(1'-sn-glycerol)</name>
        <dbReference type="ChEBI" id="CHEBI:64716"/>
    </ligand>
</feature>
<evidence type="ECO:0000313" key="8">
    <source>
        <dbReference type="EMBL" id="MBD3323171.1"/>
    </source>
</evidence>
<dbReference type="HAMAP" id="MF_01147">
    <property type="entry name" value="Lgt"/>
    <property type="match status" value="1"/>
</dbReference>
<dbReference type="AlphaFoldDB" id="A0A9D5JT70"/>
<comment type="function">
    <text evidence="7">Catalyzes the transfer of the diacylglyceryl group from phosphatidylglycerol to the sulfhydryl group of the N-terminal cysteine of a prolipoprotein, the first step in the formation of mature lipoproteins.</text>
</comment>
<feature type="transmembrane region" description="Helical" evidence="7">
    <location>
        <begin position="13"/>
        <end position="31"/>
    </location>
</feature>
<evidence type="ECO:0000256" key="6">
    <source>
        <dbReference type="ARBA" id="ARBA00023136"/>
    </source>
</evidence>
<dbReference type="PANTHER" id="PTHR30589">
    <property type="entry name" value="PROLIPOPROTEIN DIACYLGLYCERYL TRANSFERASE"/>
    <property type="match status" value="1"/>
</dbReference>
<comment type="caution">
    <text evidence="8">The sequence shown here is derived from an EMBL/GenBank/DDBJ whole genome shotgun (WGS) entry which is preliminary data.</text>
</comment>
<proteinExistence type="inferred from homology"/>
<evidence type="ECO:0000313" key="9">
    <source>
        <dbReference type="Proteomes" id="UP000649604"/>
    </source>
</evidence>
<dbReference type="GO" id="GO:0008961">
    <property type="term" value="F:phosphatidylglycerol-prolipoprotein diacylglyceryl transferase activity"/>
    <property type="evidence" value="ECO:0007669"/>
    <property type="project" value="UniProtKB-UniRule"/>
</dbReference>
<comment type="similarity">
    <text evidence="1 7">Belongs to the Lgt family.</text>
</comment>
<keyword evidence="3 7" id="KW-0808">Transferase</keyword>
<keyword evidence="6 7" id="KW-0472">Membrane</keyword>
<evidence type="ECO:0000256" key="2">
    <source>
        <dbReference type="ARBA" id="ARBA00022475"/>
    </source>
</evidence>
<reference evidence="8" key="1">
    <citation type="submission" date="2019-11" db="EMBL/GenBank/DDBJ databases">
        <title>Microbial mats filling the niche in hypersaline microbial mats.</title>
        <authorList>
            <person name="Wong H.L."/>
            <person name="Macleod F.I."/>
            <person name="White R.A. III"/>
            <person name="Burns B.P."/>
        </authorList>
    </citation>
    <scope>NUCLEOTIDE SEQUENCE</scope>
    <source>
        <strain evidence="8">Rbin_158</strain>
    </source>
</reference>
<dbReference type="GO" id="GO:0042158">
    <property type="term" value="P:lipoprotein biosynthetic process"/>
    <property type="evidence" value="ECO:0007669"/>
    <property type="project" value="UniProtKB-UniRule"/>
</dbReference>
<keyword evidence="5 7" id="KW-1133">Transmembrane helix</keyword>
<gene>
    <name evidence="7 8" type="primary">lgt</name>
    <name evidence="8" type="ORF">GF339_01220</name>
</gene>
<evidence type="ECO:0000256" key="1">
    <source>
        <dbReference type="ARBA" id="ARBA00007150"/>
    </source>
</evidence>
<keyword evidence="2 7" id="KW-1003">Cell membrane</keyword>
<keyword evidence="4 7" id="KW-0812">Transmembrane</keyword>
<sequence length="260" mass="29858">MHPIFFELGPLQIRFYGLMYAIGITCALYIIRKEVRRKQIPLADDDIMNFVILPVVGGILGARLYYVLFNWQTYHQHPWEIVKIWHGGLAIHGGILGGVLVGWWFTRRHHLSFWRMADVVAPPAILAQTFGRFGNFMNGDAHGRPTSMPWGIVFPPNSIAGHEFPGIPLHPTMLYEMLSNLCIFLLLWKIRKIPWKDGFLFCLYLLLYSVGRFVVSFFRADSLMLGPFRMAHIVSIALILLAGGLILTWRLWERTPDAHS</sequence>
<comment type="catalytic activity">
    <reaction evidence="7">
        <text>L-cysteinyl-[prolipoprotein] + a 1,2-diacyl-sn-glycero-3-phospho-(1'-sn-glycerol) = an S-1,2-diacyl-sn-glyceryl-L-cysteinyl-[prolipoprotein] + sn-glycerol 1-phosphate + H(+)</text>
        <dbReference type="Rhea" id="RHEA:56712"/>
        <dbReference type="Rhea" id="RHEA-COMP:14679"/>
        <dbReference type="Rhea" id="RHEA-COMP:14680"/>
        <dbReference type="ChEBI" id="CHEBI:15378"/>
        <dbReference type="ChEBI" id="CHEBI:29950"/>
        <dbReference type="ChEBI" id="CHEBI:57685"/>
        <dbReference type="ChEBI" id="CHEBI:64716"/>
        <dbReference type="ChEBI" id="CHEBI:140658"/>
        <dbReference type="EC" id="2.5.1.145"/>
    </reaction>
</comment>
<dbReference type="Pfam" id="PF01790">
    <property type="entry name" value="LGT"/>
    <property type="match status" value="1"/>
</dbReference>
<feature type="transmembrane region" description="Helical" evidence="7">
    <location>
        <begin position="198"/>
        <end position="218"/>
    </location>
</feature>
<dbReference type="InterPro" id="IPR001640">
    <property type="entry name" value="Lgt"/>
</dbReference>
<evidence type="ECO:0000256" key="3">
    <source>
        <dbReference type="ARBA" id="ARBA00022679"/>
    </source>
</evidence>
<comment type="pathway">
    <text evidence="7">Protein modification; lipoprotein biosynthesis (diacylglyceryl transfer).</text>
</comment>
<dbReference type="GO" id="GO:0005886">
    <property type="term" value="C:plasma membrane"/>
    <property type="evidence" value="ECO:0007669"/>
    <property type="project" value="UniProtKB-SubCell"/>
</dbReference>
<feature type="transmembrane region" description="Helical" evidence="7">
    <location>
        <begin position="51"/>
        <end position="69"/>
    </location>
</feature>
<evidence type="ECO:0000256" key="5">
    <source>
        <dbReference type="ARBA" id="ARBA00022989"/>
    </source>
</evidence>
<dbReference type="EMBL" id="WJJP01000034">
    <property type="protein sequence ID" value="MBD3323171.1"/>
    <property type="molecule type" value="Genomic_DNA"/>
</dbReference>
<name>A0A9D5JT70_9BACT</name>
<evidence type="ECO:0000256" key="4">
    <source>
        <dbReference type="ARBA" id="ARBA00022692"/>
    </source>
</evidence>
<organism evidence="8 9">
    <name type="scientific">candidate division KSB3 bacterium</name>
    <dbReference type="NCBI Taxonomy" id="2044937"/>
    <lineage>
        <taxon>Bacteria</taxon>
        <taxon>candidate division KSB3</taxon>
    </lineage>
</organism>
<dbReference type="EC" id="2.5.1.145" evidence="7"/>
<evidence type="ECO:0000256" key="7">
    <source>
        <dbReference type="HAMAP-Rule" id="MF_01147"/>
    </source>
</evidence>